<dbReference type="AlphaFoldDB" id="A0A948TH66"/>
<proteinExistence type="predicted"/>
<reference evidence="2" key="2">
    <citation type="submission" date="2021-04" db="EMBL/GenBank/DDBJ databases">
        <authorList>
            <person name="Gilroy R."/>
        </authorList>
    </citation>
    <scope>NUCLEOTIDE SEQUENCE</scope>
    <source>
        <strain evidence="2">378</strain>
    </source>
</reference>
<comment type="caution">
    <text evidence="2">The sequence shown here is derived from an EMBL/GenBank/DDBJ whole genome shotgun (WGS) entry which is preliminary data.</text>
</comment>
<sequence length="96" mass="10339">MAKNVTKYASTKTAPNDLKEAILSIINECTKQKADGILSCTTMNASFICGALNAMGYNVNLTQIRDLLKDMGYREPNTNESSVTATTGKATTKLKS</sequence>
<reference evidence="2" key="1">
    <citation type="journal article" date="2021" name="PeerJ">
        <title>Extensive microbial diversity within the chicken gut microbiome revealed by metagenomics and culture.</title>
        <authorList>
            <person name="Gilroy R."/>
            <person name="Ravi A."/>
            <person name="Getino M."/>
            <person name="Pursley I."/>
            <person name="Horton D.L."/>
            <person name="Alikhan N.F."/>
            <person name="Baker D."/>
            <person name="Gharbi K."/>
            <person name="Hall N."/>
            <person name="Watson M."/>
            <person name="Adriaenssens E.M."/>
            <person name="Foster-Nyarko E."/>
            <person name="Jarju S."/>
            <person name="Secka A."/>
            <person name="Antonio M."/>
            <person name="Oren A."/>
            <person name="Chaudhuri R.R."/>
            <person name="La Ragione R."/>
            <person name="Hildebrand F."/>
            <person name="Pallen M.J."/>
        </authorList>
    </citation>
    <scope>NUCLEOTIDE SEQUENCE</scope>
    <source>
        <strain evidence="2">378</strain>
    </source>
</reference>
<accession>A0A948TH66</accession>
<evidence type="ECO:0000313" key="3">
    <source>
        <dbReference type="Proteomes" id="UP000733611"/>
    </source>
</evidence>
<feature type="region of interest" description="Disordered" evidence="1">
    <location>
        <begin position="73"/>
        <end position="96"/>
    </location>
</feature>
<name>A0A948TH66_9GAMM</name>
<evidence type="ECO:0000313" key="2">
    <source>
        <dbReference type="EMBL" id="MBU3844824.1"/>
    </source>
</evidence>
<dbReference type="Proteomes" id="UP000733611">
    <property type="component" value="Unassembled WGS sequence"/>
</dbReference>
<dbReference type="EMBL" id="JAHLFE010000166">
    <property type="protein sequence ID" value="MBU3844824.1"/>
    <property type="molecule type" value="Genomic_DNA"/>
</dbReference>
<feature type="compositionally biased region" description="Low complexity" evidence="1">
    <location>
        <begin position="84"/>
        <end position="96"/>
    </location>
</feature>
<gene>
    <name evidence="2" type="ORF">H9847_08195</name>
</gene>
<organism evidence="2 3">
    <name type="scientific">Candidatus Anaerobiospirillum pullicola</name>
    <dbReference type="NCBI Taxonomy" id="2838451"/>
    <lineage>
        <taxon>Bacteria</taxon>
        <taxon>Pseudomonadati</taxon>
        <taxon>Pseudomonadota</taxon>
        <taxon>Gammaproteobacteria</taxon>
        <taxon>Aeromonadales</taxon>
        <taxon>Succinivibrionaceae</taxon>
        <taxon>Anaerobiospirillum</taxon>
    </lineage>
</organism>
<evidence type="ECO:0000256" key="1">
    <source>
        <dbReference type="SAM" id="MobiDB-lite"/>
    </source>
</evidence>
<protein>
    <submittedName>
        <fullName evidence="2">Uncharacterized protein</fullName>
    </submittedName>
</protein>